<evidence type="ECO:0000313" key="2">
    <source>
        <dbReference type="Proteomes" id="UP000887565"/>
    </source>
</evidence>
<proteinExistence type="predicted"/>
<keyword evidence="2" id="KW-1185">Reference proteome</keyword>
<feature type="region of interest" description="Disordered" evidence="1">
    <location>
        <begin position="52"/>
        <end position="79"/>
    </location>
</feature>
<evidence type="ECO:0000313" key="3">
    <source>
        <dbReference type="WBParaSite" id="nRc.2.0.1.t45339-RA"/>
    </source>
</evidence>
<dbReference type="WBParaSite" id="nRc.2.0.1.t45339-RA">
    <property type="protein sequence ID" value="nRc.2.0.1.t45339-RA"/>
    <property type="gene ID" value="nRc.2.0.1.g45339"/>
</dbReference>
<sequence>MGSNLHLDAFPHREKLMKWQQMQKNCDDANAASRTAAIKNMQIRNVQLYRLHRQCSPKPATPNPTPAKSPVPSPPPSGL</sequence>
<accession>A0A915L2I1</accession>
<organism evidence="2 3">
    <name type="scientific">Romanomermis culicivorax</name>
    <name type="common">Nematode worm</name>
    <dbReference type="NCBI Taxonomy" id="13658"/>
    <lineage>
        <taxon>Eukaryota</taxon>
        <taxon>Metazoa</taxon>
        <taxon>Ecdysozoa</taxon>
        <taxon>Nematoda</taxon>
        <taxon>Enoplea</taxon>
        <taxon>Dorylaimia</taxon>
        <taxon>Mermithida</taxon>
        <taxon>Mermithoidea</taxon>
        <taxon>Mermithidae</taxon>
        <taxon>Romanomermis</taxon>
    </lineage>
</organism>
<dbReference type="AlphaFoldDB" id="A0A915L2I1"/>
<name>A0A915L2I1_ROMCU</name>
<dbReference type="Proteomes" id="UP000887565">
    <property type="component" value="Unplaced"/>
</dbReference>
<reference evidence="3" key="1">
    <citation type="submission" date="2022-11" db="UniProtKB">
        <authorList>
            <consortium name="WormBaseParasite"/>
        </authorList>
    </citation>
    <scope>IDENTIFICATION</scope>
</reference>
<protein>
    <submittedName>
        <fullName evidence="3">Uncharacterized protein</fullName>
    </submittedName>
</protein>
<feature type="compositionally biased region" description="Pro residues" evidence="1">
    <location>
        <begin position="59"/>
        <end position="79"/>
    </location>
</feature>
<evidence type="ECO:0000256" key="1">
    <source>
        <dbReference type="SAM" id="MobiDB-lite"/>
    </source>
</evidence>